<keyword evidence="1" id="KW-0614">Plasmid</keyword>
<protein>
    <recommendedName>
        <fullName evidence="2">SGNH hydrolase-type esterase domain-containing protein</fullName>
    </recommendedName>
</protein>
<evidence type="ECO:0000313" key="1">
    <source>
        <dbReference type="EMBL" id="CBJ54384.1"/>
    </source>
</evidence>
<dbReference type="AlphaFoldDB" id="D8P648"/>
<evidence type="ECO:0008006" key="2">
    <source>
        <dbReference type="Google" id="ProtNLM"/>
    </source>
</evidence>
<dbReference type="SUPFAM" id="SSF52266">
    <property type="entry name" value="SGNH hydrolase"/>
    <property type="match status" value="1"/>
</dbReference>
<gene>
    <name evidence="1" type="ORF">RCFBP_mp30300</name>
</gene>
<dbReference type="EMBL" id="FP885907">
    <property type="protein sequence ID" value="CBJ54384.1"/>
    <property type="molecule type" value="Genomic_DNA"/>
</dbReference>
<organism evidence="1">
    <name type="scientific">Ralstonia solanacearum CFBP2957</name>
    <dbReference type="NCBI Taxonomy" id="859656"/>
    <lineage>
        <taxon>Bacteria</taxon>
        <taxon>Pseudomonadati</taxon>
        <taxon>Pseudomonadota</taxon>
        <taxon>Betaproteobacteria</taxon>
        <taxon>Burkholderiales</taxon>
        <taxon>Burkholderiaceae</taxon>
        <taxon>Ralstonia</taxon>
        <taxon>Ralstonia solanacearum species complex</taxon>
    </lineage>
</organism>
<reference evidence="1" key="1">
    <citation type="journal article" date="2010" name="BMC Genomics">
        <title>Genomes of three tomato pathogens within the Ralstonia solanacearum species complex reveal significant evolutionary divergence.</title>
        <authorList>
            <person name="Remenant B."/>
            <person name="Coupat-Goutaland B."/>
            <person name="Guidot A."/>
            <person name="Cellier G."/>
            <person name="Wicker E."/>
            <person name="Allen C."/>
            <person name="Fegan M."/>
            <person name="Pruvost O."/>
            <person name="Elbaz M."/>
            <person name="Calteau A."/>
            <person name="Salvignol G."/>
            <person name="Mornico D."/>
            <person name="Mangenot S."/>
            <person name="Barbe V."/>
            <person name="Medigue C."/>
            <person name="Prior P."/>
        </authorList>
    </citation>
    <scope>NUCLEOTIDE SEQUENCE [LARGE SCALE GENOMIC DNA]</scope>
    <source>
        <strain evidence="1">CFBP2957</strain>
        <plasmid evidence="1">RCFBPv3_mp</plasmid>
    </source>
</reference>
<reference evidence="1" key="2">
    <citation type="submission" date="2010-02" db="EMBL/GenBank/DDBJ databases">
        <authorList>
            <person name="Genoscope - CEA"/>
        </authorList>
    </citation>
    <scope>NUCLEOTIDE SEQUENCE</scope>
    <source>
        <strain evidence="1">CFBP2957</strain>
        <plasmid evidence="1">RCFBPv3_mp</plasmid>
    </source>
</reference>
<accession>D8P648</accession>
<name>D8P648_RALSL</name>
<proteinExistence type="predicted"/>
<geneLocation type="plasmid" evidence="1">
    <name>RCFBPv3_mp</name>
</geneLocation>
<dbReference type="RefSeq" id="WP_013208850.1">
    <property type="nucleotide sequence ID" value="NC_014309.1"/>
</dbReference>
<sequence>MIRPSLGLRQQMRDAIRNEIDQRTALHQANIARLKSGGFDLAMDVTGRKRPLVLLAHGDSWFDYPLDGNGISLKSTDIVAQLGSMGDMPPLIHNVSHYGDATTEEMSIAKQERLIQSLQDPRNWGGNGPDAILFSGGGNDIAGNQFCIYLNYASDGPKGLNDNRFAGVLASVQASYLDLFAFRDKYAKRAPIFAHCYDFPVPNGVHPACAGPWLKPGLDYCGWTVSQGTEIVREALTEFKSMLEQLEADPKNKFILVRTQGTLSLDDWANELHPYPNGFKKLSQCFLDALNTKFPAANSAAGTNTAAPAAAISASTRRETCRFPVRPHPARVKCKRY</sequence>